<accession>A0A2P2IIC0</accession>
<sequence>MWPRAVLYAFNRSQGSSCFPSNFIRKSAQKSSHDAFNWKVLSKPPHGNTWRG</sequence>
<organism evidence="1">
    <name type="scientific">Rhizophora mucronata</name>
    <name type="common">Asiatic mangrove</name>
    <dbReference type="NCBI Taxonomy" id="61149"/>
    <lineage>
        <taxon>Eukaryota</taxon>
        <taxon>Viridiplantae</taxon>
        <taxon>Streptophyta</taxon>
        <taxon>Embryophyta</taxon>
        <taxon>Tracheophyta</taxon>
        <taxon>Spermatophyta</taxon>
        <taxon>Magnoliopsida</taxon>
        <taxon>eudicotyledons</taxon>
        <taxon>Gunneridae</taxon>
        <taxon>Pentapetalae</taxon>
        <taxon>rosids</taxon>
        <taxon>fabids</taxon>
        <taxon>Malpighiales</taxon>
        <taxon>Rhizophoraceae</taxon>
        <taxon>Rhizophora</taxon>
    </lineage>
</organism>
<dbReference type="EMBL" id="GGEC01000479">
    <property type="protein sequence ID" value="MBW80962.1"/>
    <property type="molecule type" value="Transcribed_RNA"/>
</dbReference>
<name>A0A2P2IIC0_RHIMU</name>
<evidence type="ECO:0000313" key="1">
    <source>
        <dbReference type="EMBL" id="MBW80962.1"/>
    </source>
</evidence>
<proteinExistence type="predicted"/>
<dbReference type="AlphaFoldDB" id="A0A2P2IIC0"/>
<protein>
    <submittedName>
        <fullName evidence="1">Uncharacterized protein</fullName>
    </submittedName>
</protein>
<reference evidence="1" key="1">
    <citation type="submission" date="2018-02" db="EMBL/GenBank/DDBJ databases">
        <title>Rhizophora mucronata_Transcriptome.</title>
        <authorList>
            <person name="Meera S.P."/>
            <person name="Sreeshan A."/>
            <person name="Augustine A."/>
        </authorList>
    </citation>
    <scope>NUCLEOTIDE SEQUENCE</scope>
    <source>
        <tissue evidence="1">Leaf</tissue>
    </source>
</reference>